<name>A0A2P6VGQ6_9CHLO</name>
<evidence type="ECO:0000313" key="3">
    <source>
        <dbReference type="EMBL" id="PSC73276.1"/>
    </source>
</evidence>
<dbReference type="SUPFAM" id="SSF48452">
    <property type="entry name" value="TPR-like"/>
    <property type="match status" value="2"/>
</dbReference>
<comment type="caution">
    <text evidence="3">The sequence shown here is derived from an EMBL/GenBank/DDBJ whole genome shotgun (WGS) entry which is preliminary data.</text>
</comment>
<dbReference type="OrthoDB" id="421121at2759"/>
<keyword evidence="1" id="KW-0802">TPR repeat</keyword>
<dbReference type="Gene3D" id="1.25.40.10">
    <property type="entry name" value="Tetratricopeptide repeat domain"/>
    <property type="match status" value="3"/>
</dbReference>
<organism evidence="3 4">
    <name type="scientific">Micractinium conductrix</name>
    <dbReference type="NCBI Taxonomy" id="554055"/>
    <lineage>
        <taxon>Eukaryota</taxon>
        <taxon>Viridiplantae</taxon>
        <taxon>Chlorophyta</taxon>
        <taxon>core chlorophytes</taxon>
        <taxon>Trebouxiophyceae</taxon>
        <taxon>Chlorellales</taxon>
        <taxon>Chlorellaceae</taxon>
        <taxon>Chlorella clade</taxon>
        <taxon>Micractinium</taxon>
    </lineage>
</organism>
<feature type="repeat" description="TPR" evidence="1">
    <location>
        <begin position="183"/>
        <end position="216"/>
    </location>
</feature>
<dbReference type="PROSITE" id="PS50005">
    <property type="entry name" value="TPR"/>
    <property type="match status" value="3"/>
</dbReference>
<dbReference type="GO" id="GO:0019894">
    <property type="term" value="F:kinesin binding"/>
    <property type="evidence" value="ECO:0007669"/>
    <property type="project" value="TreeGrafter"/>
</dbReference>
<feature type="region of interest" description="Disordered" evidence="2">
    <location>
        <begin position="1"/>
        <end position="68"/>
    </location>
</feature>
<dbReference type="Proteomes" id="UP000239649">
    <property type="component" value="Unassembled WGS sequence"/>
</dbReference>
<feature type="region of interest" description="Disordered" evidence="2">
    <location>
        <begin position="675"/>
        <end position="716"/>
    </location>
</feature>
<keyword evidence="4" id="KW-1185">Reference proteome</keyword>
<dbReference type="PANTHER" id="PTHR44117:SF1">
    <property type="entry name" value="INTRAFLAGELLAR TRANSPORT PROTEIN 88 HOMOLOG"/>
    <property type="match status" value="1"/>
</dbReference>
<dbReference type="Pfam" id="PF13424">
    <property type="entry name" value="TPR_12"/>
    <property type="match status" value="1"/>
</dbReference>
<dbReference type="GO" id="GO:0005814">
    <property type="term" value="C:centriole"/>
    <property type="evidence" value="ECO:0007669"/>
    <property type="project" value="TreeGrafter"/>
</dbReference>
<dbReference type="EMBL" id="LHPF02000007">
    <property type="protein sequence ID" value="PSC73276.1"/>
    <property type="molecule type" value="Genomic_DNA"/>
</dbReference>
<evidence type="ECO:0000256" key="1">
    <source>
        <dbReference type="PROSITE-ProRule" id="PRU00339"/>
    </source>
</evidence>
<evidence type="ECO:0000256" key="2">
    <source>
        <dbReference type="SAM" id="MobiDB-lite"/>
    </source>
</evidence>
<dbReference type="SMART" id="SM00028">
    <property type="entry name" value="TPR"/>
    <property type="match status" value="8"/>
</dbReference>
<protein>
    <submittedName>
        <fullName evidence="3">Intraflagellar transport particle 88</fullName>
    </submittedName>
</protein>
<dbReference type="Pfam" id="PF13181">
    <property type="entry name" value="TPR_8"/>
    <property type="match status" value="1"/>
</dbReference>
<dbReference type="GO" id="GO:0097546">
    <property type="term" value="C:ciliary base"/>
    <property type="evidence" value="ECO:0007669"/>
    <property type="project" value="TreeGrafter"/>
</dbReference>
<dbReference type="InterPro" id="IPR019734">
    <property type="entry name" value="TPR_rpt"/>
</dbReference>
<feature type="repeat" description="TPR" evidence="1">
    <location>
        <begin position="435"/>
        <end position="468"/>
    </location>
</feature>
<evidence type="ECO:0000313" key="4">
    <source>
        <dbReference type="Proteomes" id="UP000239649"/>
    </source>
</evidence>
<proteinExistence type="predicted"/>
<feature type="compositionally biased region" description="Low complexity" evidence="2">
    <location>
        <begin position="28"/>
        <end position="68"/>
    </location>
</feature>
<accession>A0A2P6VGQ6</accession>
<feature type="compositionally biased region" description="Low complexity" evidence="2">
    <location>
        <begin position="675"/>
        <end position="684"/>
    </location>
</feature>
<dbReference type="InterPro" id="IPR011990">
    <property type="entry name" value="TPR-like_helical_dom_sf"/>
</dbReference>
<dbReference type="GO" id="GO:0042073">
    <property type="term" value="P:intraciliary transport"/>
    <property type="evidence" value="ECO:0007669"/>
    <property type="project" value="TreeGrafter"/>
</dbReference>
<gene>
    <name evidence="3" type="ORF">C2E20_3498</name>
</gene>
<sequence>MDRLGTPLAGGRTPEGSSGPPPRTSVLLAAKAGRPGTAAGGAAARPLTSSKGAGYSSTAAAPGSPAAAAARASVAAAPPGAPPSREQCEALEARVHAALEAAAERAAVGDAPGAVDAAKEAARREQRLCGLLEAGGAGDQISLDLKFAASLGLAAAYESNGQLSDALHVYTQVIRSRLFPQAGWLRLNMGAIHFKQQDYAQAVKQFRMALDATPPAYRRLRLNAQRNIGLAMVRSGRYREAAEAFVVVMQEGPDHQTAYNLVLCAAALGDAALMRSSFTQLLQVPPFADDSLNEESSEEGPGGGTGSAAGAPPDALRLELEARQGTVDGYILAAARLVAPLLGEGGTGYDWCREALNGAGYAALAGEVQLARASAALAARQTAGAVALLREFERSDSKQRAQAAVNLSTLHLLEGQLGAAAGYADYCCEADPGSAAPLVSRGNVHLAQGQAEEALQCYEDALQLDASCLQALFNAGLACRALGLPDRALALMQRLLQATPGHAEAMWQAGELCEELGDAARAIEWLTRLLTRAPHDSTVLARLGALHAKLGDESEAVAYHAEAFAADRTCLEAVSWLGAHHVRRQDYLAAAPFFEAAARAQPRESKWPLMVAGCLRRVGRMEEALLRYRQVYAMSPTNGEALRYLAALSAEFGLNDDAQKFQSELERLERMQAAAAAAPSNAGAGPPPGTTLGRVTVQRPPTSGGRPGALPGLPLPPVAAAAAQRRAMGLQ</sequence>
<dbReference type="AlphaFoldDB" id="A0A2P6VGQ6"/>
<dbReference type="STRING" id="554055.A0A2P6VGQ6"/>
<dbReference type="GO" id="GO:0036064">
    <property type="term" value="C:ciliary basal body"/>
    <property type="evidence" value="ECO:0007669"/>
    <property type="project" value="TreeGrafter"/>
</dbReference>
<dbReference type="GO" id="GO:1905515">
    <property type="term" value="P:non-motile cilium assembly"/>
    <property type="evidence" value="ECO:0007669"/>
    <property type="project" value="TreeGrafter"/>
</dbReference>
<dbReference type="PANTHER" id="PTHR44117">
    <property type="entry name" value="INTRAFLAGELLAR TRANSPORT PROTEIN 88 HOMOLOG"/>
    <property type="match status" value="1"/>
</dbReference>
<dbReference type="Pfam" id="PF13432">
    <property type="entry name" value="TPR_16"/>
    <property type="match status" value="2"/>
</dbReference>
<reference evidence="3 4" key="1">
    <citation type="journal article" date="2018" name="Plant J.">
        <title>Genome sequences of Chlorella sorokiniana UTEX 1602 and Micractinium conductrix SAG 241.80: implications to maltose excretion by a green alga.</title>
        <authorList>
            <person name="Arriola M.B."/>
            <person name="Velmurugan N."/>
            <person name="Zhang Y."/>
            <person name="Plunkett M.H."/>
            <person name="Hondzo H."/>
            <person name="Barney B.M."/>
        </authorList>
    </citation>
    <scope>NUCLEOTIDE SEQUENCE [LARGE SCALE GENOMIC DNA]</scope>
    <source>
        <strain evidence="3 4">SAG 241.80</strain>
    </source>
</reference>
<feature type="repeat" description="TPR" evidence="1">
    <location>
        <begin position="222"/>
        <end position="255"/>
    </location>
</feature>
<feature type="region of interest" description="Disordered" evidence="2">
    <location>
        <begin position="290"/>
        <end position="312"/>
    </location>
</feature>
<dbReference type="GO" id="GO:0097730">
    <property type="term" value="C:non-motile cilium"/>
    <property type="evidence" value="ECO:0007669"/>
    <property type="project" value="TreeGrafter"/>
</dbReference>